<keyword evidence="1" id="KW-0472">Membrane</keyword>
<accession>A0A239CNQ3</accession>
<keyword evidence="3" id="KW-0645">Protease</keyword>
<proteinExistence type="predicted"/>
<keyword evidence="1" id="KW-1133">Transmembrane helix</keyword>
<dbReference type="AlphaFoldDB" id="A0A239CNQ3"/>
<organism evidence="3 4">
    <name type="scientific">Geodermatophilus pulveris</name>
    <dbReference type="NCBI Taxonomy" id="1564159"/>
    <lineage>
        <taxon>Bacteria</taxon>
        <taxon>Bacillati</taxon>
        <taxon>Actinomycetota</taxon>
        <taxon>Actinomycetes</taxon>
        <taxon>Geodermatophilales</taxon>
        <taxon>Geodermatophilaceae</taxon>
        <taxon>Geodermatophilus</taxon>
    </lineage>
</organism>
<dbReference type="EMBL" id="FZOO01000002">
    <property type="protein sequence ID" value="SNS20973.1"/>
    <property type="molecule type" value="Genomic_DNA"/>
</dbReference>
<evidence type="ECO:0000313" key="3">
    <source>
        <dbReference type="EMBL" id="SNS20973.1"/>
    </source>
</evidence>
<sequence length="263" mass="27095">MLQCAAFVGTWMALGWLLPVDETGYLLLGVPLTVLFQLGVRRRPLTALWVRDPPRSRLGRRGAVVAAVLAVAPGVFLVERVAAGDWAGTAWMTAALGGAVAAGYSLQQAAAARTARAAVPATVVGTAVMGLVLGIGLVRQGYLAAPVLDGLTTAALSLALYLPVAFVLEEVTFRGLLDSHVHHVGEPRGVASALLVSASWGLWHLPVTDADVPLAAQGVGLVVVHCLIGVPLSLAWRRSGNLAAPAAAHAVVDAVRNGLQAVV</sequence>
<feature type="transmembrane region" description="Helical" evidence="1">
    <location>
        <begin position="214"/>
        <end position="236"/>
    </location>
</feature>
<evidence type="ECO:0000256" key="1">
    <source>
        <dbReference type="SAM" id="Phobius"/>
    </source>
</evidence>
<keyword evidence="3" id="KW-0378">Hydrolase</keyword>
<gene>
    <name evidence="3" type="ORF">SAMN06893096_102515</name>
</gene>
<feature type="transmembrane region" description="Helical" evidence="1">
    <location>
        <begin position="62"/>
        <end position="82"/>
    </location>
</feature>
<feature type="transmembrane region" description="Helical" evidence="1">
    <location>
        <begin position="118"/>
        <end position="138"/>
    </location>
</feature>
<keyword evidence="4" id="KW-1185">Reference proteome</keyword>
<feature type="transmembrane region" description="Helical" evidence="1">
    <location>
        <begin position="25"/>
        <end position="41"/>
    </location>
</feature>
<evidence type="ECO:0000313" key="4">
    <source>
        <dbReference type="Proteomes" id="UP000198373"/>
    </source>
</evidence>
<feature type="domain" description="CAAX prenyl protease 2/Lysostaphin resistance protein A-like" evidence="2">
    <location>
        <begin position="155"/>
        <end position="255"/>
    </location>
</feature>
<feature type="transmembrane region" description="Helical" evidence="1">
    <location>
        <begin position="88"/>
        <end position="106"/>
    </location>
</feature>
<name>A0A239CNQ3_9ACTN</name>
<reference evidence="4" key="1">
    <citation type="submission" date="2017-06" db="EMBL/GenBank/DDBJ databases">
        <authorList>
            <person name="Varghese N."/>
            <person name="Submissions S."/>
        </authorList>
    </citation>
    <scope>NUCLEOTIDE SEQUENCE [LARGE SCALE GENOMIC DNA]</scope>
    <source>
        <strain evidence="4">DSM 46839</strain>
    </source>
</reference>
<dbReference type="Proteomes" id="UP000198373">
    <property type="component" value="Unassembled WGS sequence"/>
</dbReference>
<dbReference type="Pfam" id="PF02517">
    <property type="entry name" value="Rce1-like"/>
    <property type="match status" value="1"/>
</dbReference>
<dbReference type="InterPro" id="IPR003675">
    <property type="entry name" value="Rce1/LyrA-like_dom"/>
</dbReference>
<keyword evidence="1" id="KW-0812">Transmembrane</keyword>
<dbReference type="GO" id="GO:0080120">
    <property type="term" value="P:CAAX-box protein maturation"/>
    <property type="evidence" value="ECO:0007669"/>
    <property type="project" value="UniProtKB-ARBA"/>
</dbReference>
<dbReference type="GO" id="GO:0006508">
    <property type="term" value="P:proteolysis"/>
    <property type="evidence" value="ECO:0007669"/>
    <property type="project" value="UniProtKB-KW"/>
</dbReference>
<evidence type="ECO:0000259" key="2">
    <source>
        <dbReference type="Pfam" id="PF02517"/>
    </source>
</evidence>
<protein>
    <submittedName>
        <fullName evidence="3">CAAX protease self-immunity</fullName>
    </submittedName>
</protein>
<dbReference type="OrthoDB" id="3693644at2"/>
<dbReference type="GO" id="GO:0004175">
    <property type="term" value="F:endopeptidase activity"/>
    <property type="evidence" value="ECO:0007669"/>
    <property type="project" value="UniProtKB-ARBA"/>
</dbReference>
<dbReference type="RefSeq" id="WP_089304679.1">
    <property type="nucleotide sequence ID" value="NZ_FZOO01000002.1"/>
</dbReference>